<proteinExistence type="predicted"/>
<accession>A0AAN9QJW6</accession>
<sequence length="108" mass="12415">MASNGEENGSYKKSSRWLTNPYLFILFLSLLISIAGGFVLGWWLCKFHPTNSQLWMVPFGFILFLTPLVVWLSIIVPHLCVTKSDEDEAFKTRQRTDPLDQALPEPKR</sequence>
<keyword evidence="1" id="KW-0812">Transmembrane</keyword>
<dbReference type="Pfam" id="PF16594">
    <property type="entry name" value="ATP-synt_Z"/>
    <property type="match status" value="1"/>
</dbReference>
<dbReference type="InterPro" id="IPR032238">
    <property type="entry name" value="ATP-synth_Z"/>
</dbReference>
<dbReference type="PANTHER" id="PTHR35165">
    <property type="entry name" value="OS08G0113900 PROTEIN"/>
    <property type="match status" value="1"/>
</dbReference>
<feature type="transmembrane region" description="Helical" evidence="1">
    <location>
        <begin position="55"/>
        <end position="76"/>
    </location>
</feature>
<dbReference type="PANTHER" id="PTHR35165:SF1">
    <property type="entry name" value="OS04G0577375 PROTEIN"/>
    <property type="match status" value="1"/>
</dbReference>
<keyword evidence="3" id="KW-1185">Reference proteome</keyword>
<dbReference type="Proteomes" id="UP001367508">
    <property type="component" value="Unassembled WGS sequence"/>
</dbReference>
<evidence type="ECO:0000313" key="2">
    <source>
        <dbReference type="EMBL" id="KAK7338119.1"/>
    </source>
</evidence>
<dbReference type="EMBL" id="JAYMYQ010000004">
    <property type="protein sequence ID" value="KAK7338119.1"/>
    <property type="molecule type" value="Genomic_DNA"/>
</dbReference>
<keyword evidence="1" id="KW-0472">Membrane</keyword>
<dbReference type="AlphaFoldDB" id="A0AAN9QJW6"/>
<reference evidence="2 3" key="1">
    <citation type="submission" date="2024-01" db="EMBL/GenBank/DDBJ databases">
        <title>The genomes of 5 underutilized Papilionoideae crops provide insights into root nodulation and disease resistanc.</title>
        <authorList>
            <person name="Jiang F."/>
        </authorList>
    </citation>
    <scope>NUCLEOTIDE SEQUENCE [LARGE SCALE GENOMIC DNA]</scope>
    <source>
        <strain evidence="2">LVBAO_FW01</strain>
        <tissue evidence="2">Leaves</tissue>
    </source>
</reference>
<comment type="caution">
    <text evidence="2">The sequence shown here is derived from an EMBL/GenBank/DDBJ whole genome shotgun (WGS) entry which is preliminary data.</text>
</comment>
<evidence type="ECO:0000313" key="3">
    <source>
        <dbReference type="Proteomes" id="UP001367508"/>
    </source>
</evidence>
<protein>
    <submittedName>
        <fullName evidence="2">Uncharacterized protein</fullName>
    </submittedName>
</protein>
<name>A0AAN9QJW6_CANGL</name>
<gene>
    <name evidence="2" type="ORF">VNO77_18719</name>
</gene>
<keyword evidence="1" id="KW-1133">Transmembrane helix</keyword>
<feature type="transmembrane region" description="Helical" evidence="1">
    <location>
        <begin position="21"/>
        <end position="43"/>
    </location>
</feature>
<evidence type="ECO:0000256" key="1">
    <source>
        <dbReference type="SAM" id="Phobius"/>
    </source>
</evidence>
<organism evidence="2 3">
    <name type="scientific">Canavalia gladiata</name>
    <name type="common">Sword bean</name>
    <name type="synonym">Dolichos gladiatus</name>
    <dbReference type="NCBI Taxonomy" id="3824"/>
    <lineage>
        <taxon>Eukaryota</taxon>
        <taxon>Viridiplantae</taxon>
        <taxon>Streptophyta</taxon>
        <taxon>Embryophyta</taxon>
        <taxon>Tracheophyta</taxon>
        <taxon>Spermatophyta</taxon>
        <taxon>Magnoliopsida</taxon>
        <taxon>eudicotyledons</taxon>
        <taxon>Gunneridae</taxon>
        <taxon>Pentapetalae</taxon>
        <taxon>rosids</taxon>
        <taxon>fabids</taxon>
        <taxon>Fabales</taxon>
        <taxon>Fabaceae</taxon>
        <taxon>Papilionoideae</taxon>
        <taxon>50 kb inversion clade</taxon>
        <taxon>NPAAA clade</taxon>
        <taxon>indigoferoid/millettioid clade</taxon>
        <taxon>Phaseoleae</taxon>
        <taxon>Canavalia</taxon>
    </lineage>
</organism>